<accession>A0ABR3G7K4</accession>
<dbReference type="InterPro" id="IPR014886">
    <property type="entry name" value="La_xRRM"/>
</dbReference>
<feature type="region of interest" description="Disordered" evidence="3">
    <location>
        <begin position="1"/>
        <end position="40"/>
    </location>
</feature>
<gene>
    <name evidence="5" type="ORF">Q9L58_009338</name>
</gene>
<evidence type="ECO:0000256" key="3">
    <source>
        <dbReference type="SAM" id="MobiDB-lite"/>
    </source>
</evidence>
<name>A0ABR3G7K4_9PEZI</name>
<proteinExistence type="predicted"/>
<dbReference type="Gene3D" id="3.30.70.330">
    <property type="match status" value="1"/>
</dbReference>
<dbReference type="EMBL" id="JBBBZM010000211">
    <property type="protein sequence ID" value="KAL0631793.1"/>
    <property type="molecule type" value="Genomic_DNA"/>
</dbReference>
<sequence>MFVPRQIQKKAAPPKTPAPAPAPASASNTTPKLLTLPPPPGTLLNKTETNIKLCVNDEIDPVTARETVMALEMLLSDFSMGRVYGDWLRERMRAVDGKDDFIHLSTFVDCQFLAKLKPSQVSFMKALSVCESGILELSTDKYYLRRKSKLSSSGIGNSDGYTIYIEPHITNMTLNPGKVARIISQLRLPQKYLPVQFVEGREKAWGFVVLSSEVSQTDAENKELWPKDWIVMTKSEWRRRDTEYKELRRGARRAPAPYNQVWPHESVRQEKKVHCQPEMVGPGVRAPAGPQPTANWDRASSHARETDGSGFEPGLIVRLTKLDPTTTKATINLFVCHSVDRYLRKKARKQEKGKDGKDDMADIKSVKINYVDYEKGLSEAYTRQSSWEDSKLIVNALGKRKRNMRDGEDTKGKKVTKSDGKGWVDGKVLTGEEEWIYWQKLLLAKNMKGKGKGKKGLMDEKLATPDFIPDTKRTRKASITQVSKRIKFNE</sequence>
<reference evidence="5 6" key="1">
    <citation type="submission" date="2024-02" db="EMBL/GenBank/DDBJ databases">
        <title>Discinaceae phylogenomics.</title>
        <authorList>
            <person name="Dirks A.C."/>
            <person name="James T.Y."/>
        </authorList>
    </citation>
    <scope>NUCLEOTIDE SEQUENCE [LARGE SCALE GENOMIC DNA]</scope>
    <source>
        <strain evidence="5 6">ACD0624</strain>
    </source>
</reference>
<dbReference type="Pfam" id="PF19977">
    <property type="entry name" value="xRRM"/>
    <property type="match status" value="1"/>
</dbReference>
<feature type="domain" description="XRRM" evidence="4">
    <location>
        <begin position="310"/>
        <end position="484"/>
    </location>
</feature>
<dbReference type="Proteomes" id="UP001447188">
    <property type="component" value="Unassembled WGS sequence"/>
</dbReference>
<protein>
    <recommendedName>
        <fullName evidence="4">XRRM domain-containing protein</fullName>
    </recommendedName>
</protein>
<evidence type="ECO:0000313" key="6">
    <source>
        <dbReference type="Proteomes" id="UP001447188"/>
    </source>
</evidence>
<evidence type="ECO:0000259" key="4">
    <source>
        <dbReference type="PROSITE" id="PS51939"/>
    </source>
</evidence>
<feature type="compositionally biased region" description="Low complexity" evidence="3">
    <location>
        <begin position="23"/>
        <end position="35"/>
    </location>
</feature>
<keyword evidence="1 2" id="KW-0694">RNA-binding</keyword>
<comment type="caution">
    <text evidence="5">The sequence shown here is derived from an EMBL/GenBank/DDBJ whole genome shotgun (WGS) entry which is preliminary data.</text>
</comment>
<keyword evidence="6" id="KW-1185">Reference proteome</keyword>
<dbReference type="InterPro" id="IPR012677">
    <property type="entry name" value="Nucleotide-bd_a/b_plait_sf"/>
</dbReference>
<dbReference type="PROSITE" id="PS51939">
    <property type="entry name" value="XRRM"/>
    <property type="match status" value="1"/>
</dbReference>
<feature type="region of interest" description="Disordered" evidence="3">
    <location>
        <begin position="281"/>
        <end position="310"/>
    </location>
</feature>
<dbReference type="InterPro" id="IPR045537">
    <property type="entry name" value="Lar7_xRRM"/>
</dbReference>
<evidence type="ECO:0000256" key="2">
    <source>
        <dbReference type="PROSITE-ProRule" id="PRU01288"/>
    </source>
</evidence>
<evidence type="ECO:0000256" key="1">
    <source>
        <dbReference type="ARBA" id="ARBA00022884"/>
    </source>
</evidence>
<evidence type="ECO:0000313" key="5">
    <source>
        <dbReference type="EMBL" id="KAL0631793.1"/>
    </source>
</evidence>
<organism evidence="5 6">
    <name type="scientific">Discina gigas</name>
    <dbReference type="NCBI Taxonomy" id="1032678"/>
    <lineage>
        <taxon>Eukaryota</taxon>
        <taxon>Fungi</taxon>
        <taxon>Dikarya</taxon>
        <taxon>Ascomycota</taxon>
        <taxon>Pezizomycotina</taxon>
        <taxon>Pezizomycetes</taxon>
        <taxon>Pezizales</taxon>
        <taxon>Discinaceae</taxon>
        <taxon>Discina</taxon>
    </lineage>
</organism>